<feature type="compositionally biased region" description="Low complexity" evidence="1">
    <location>
        <begin position="20"/>
        <end position="42"/>
    </location>
</feature>
<reference evidence="3" key="1">
    <citation type="journal article" date="2019" name="Nat. Commun.">
        <title>The genome of broomcorn millet.</title>
        <authorList>
            <person name="Zou C."/>
            <person name="Miki D."/>
            <person name="Li D."/>
            <person name="Tang Q."/>
            <person name="Xiao L."/>
            <person name="Rajput S."/>
            <person name="Deng P."/>
            <person name="Jia W."/>
            <person name="Huang R."/>
            <person name="Zhang M."/>
            <person name="Sun Y."/>
            <person name="Hu J."/>
            <person name="Fu X."/>
            <person name="Schnable P.S."/>
            <person name="Li F."/>
            <person name="Zhang H."/>
            <person name="Feng B."/>
            <person name="Zhu X."/>
            <person name="Liu R."/>
            <person name="Schnable J.C."/>
            <person name="Zhu J.-K."/>
            <person name="Zhang H."/>
        </authorList>
    </citation>
    <scope>NUCLEOTIDE SEQUENCE [LARGE SCALE GENOMIC DNA]</scope>
</reference>
<accession>A0A3L6R0E8</accession>
<sequence>MAASSASLLARRLLLSRRFLSSPLRPFSTTTTPSSSSSSSTLNGSDAESDPELEHDQAPGDQDRQQAPNRPRPPNTTRPLESGLDPGIYKV</sequence>
<protein>
    <submittedName>
        <fullName evidence="2">Single-stranded DNA-binding protein</fullName>
    </submittedName>
</protein>
<evidence type="ECO:0000256" key="1">
    <source>
        <dbReference type="SAM" id="MobiDB-lite"/>
    </source>
</evidence>
<keyword evidence="3" id="KW-1185">Reference proteome</keyword>
<dbReference type="GO" id="GO:0003677">
    <property type="term" value="F:DNA binding"/>
    <property type="evidence" value="ECO:0007669"/>
    <property type="project" value="UniProtKB-KW"/>
</dbReference>
<dbReference type="Proteomes" id="UP000275267">
    <property type="component" value="Unassembled WGS sequence"/>
</dbReference>
<evidence type="ECO:0000313" key="3">
    <source>
        <dbReference type="Proteomes" id="UP000275267"/>
    </source>
</evidence>
<dbReference type="STRING" id="4540.A0A3L6R0E8"/>
<dbReference type="EMBL" id="PQIB02000010">
    <property type="protein sequence ID" value="RLM92735.1"/>
    <property type="molecule type" value="Genomic_DNA"/>
</dbReference>
<organism evidence="2 3">
    <name type="scientific">Panicum miliaceum</name>
    <name type="common">Proso millet</name>
    <name type="synonym">Broomcorn millet</name>
    <dbReference type="NCBI Taxonomy" id="4540"/>
    <lineage>
        <taxon>Eukaryota</taxon>
        <taxon>Viridiplantae</taxon>
        <taxon>Streptophyta</taxon>
        <taxon>Embryophyta</taxon>
        <taxon>Tracheophyta</taxon>
        <taxon>Spermatophyta</taxon>
        <taxon>Magnoliopsida</taxon>
        <taxon>Liliopsida</taxon>
        <taxon>Poales</taxon>
        <taxon>Poaceae</taxon>
        <taxon>PACMAD clade</taxon>
        <taxon>Panicoideae</taxon>
        <taxon>Panicodae</taxon>
        <taxon>Paniceae</taxon>
        <taxon>Panicinae</taxon>
        <taxon>Panicum</taxon>
        <taxon>Panicum sect. Panicum</taxon>
    </lineage>
</organism>
<feature type="compositionally biased region" description="Basic and acidic residues" evidence="1">
    <location>
        <begin position="52"/>
        <end position="64"/>
    </location>
</feature>
<gene>
    <name evidence="2" type="ORF">C2845_PM08G20160</name>
</gene>
<proteinExistence type="predicted"/>
<name>A0A3L6R0E8_PANMI</name>
<evidence type="ECO:0000313" key="2">
    <source>
        <dbReference type="EMBL" id="RLM92735.1"/>
    </source>
</evidence>
<feature type="region of interest" description="Disordered" evidence="1">
    <location>
        <begin position="20"/>
        <end position="91"/>
    </location>
</feature>
<keyword evidence="2" id="KW-0238">DNA-binding</keyword>
<comment type="caution">
    <text evidence="2">The sequence shown here is derived from an EMBL/GenBank/DDBJ whole genome shotgun (WGS) entry which is preliminary data.</text>
</comment>
<dbReference type="AlphaFoldDB" id="A0A3L6R0E8"/>